<sequence length="78" mass="8521">MVPERTYLTAAVRRAMAVRYRSLVGTAVLMEGGGGTEGDGGAVPIIGRYGRPVRSRTDFLDDKDDASSWYPVEPWTSK</sequence>
<reference evidence="1" key="1">
    <citation type="journal article" date="2017" name="Virus Res.">
        <title>Complete genomic characterisation of two novel poxviruses (WKPV and EKPV) from western and eastern grey kangaroos.</title>
        <authorList>
            <person name="Bennett M."/>
            <person name="Tu S.L."/>
            <person name="Upton C."/>
            <person name="McArtor C."/>
            <person name="Gillett A."/>
            <person name="Laird T."/>
            <person name="O'Dea M."/>
        </authorList>
    </citation>
    <scope>NUCLEOTIDE SEQUENCE [LARGE SCALE GENOMIC DNA]</scope>
    <source>
        <strain evidence="1">Western Australia</strain>
    </source>
</reference>
<evidence type="ECO:0000313" key="1">
    <source>
        <dbReference type="EMBL" id="ATI21092.1"/>
    </source>
</evidence>
<proteinExistence type="predicted"/>
<keyword evidence="2" id="KW-1185">Reference proteome</keyword>
<dbReference type="KEGG" id="vg:65100353"/>
<accession>A0A2C9DSV9</accession>
<evidence type="ECO:0000313" key="2">
    <source>
        <dbReference type="Proteomes" id="UP000318778"/>
    </source>
</evidence>
<organism evidence="1">
    <name type="scientific">Western grey kangaroopox virus</name>
    <dbReference type="NCBI Taxonomy" id="1566307"/>
    <lineage>
        <taxon>Viruses</taxon>
        <taxon>Varidnaviria</taxon>
        <taxon>Bamfordvirae</taxon>
        <taxon>Nucleocytoviricota</taxon>
        <taxon>Pokkesviricetes</taxon>
        <taxon>Chitovirales</taxon>
        <taxon>Poxviridae</taxon>
        <taxon>Chordopoxvirinae</taxon>
        <taxon>Macropopoxvirus</taxon>
        <taxon>Macropopoxvirus mfuliginosuspox</taxon>
        <taxon>Western kangaroopox virus</taxon>
    </lineage>
</organism>
<dbReference type="GeneID" id="65100353"/>
<name>A0A2C9DSV9_9POXV</name>
<dbReference type="Proteomes" id="UP000318778">
    <property type="component" value="Segment"/>
</dbReference>
<protein>
    <submittedName>
        <fullName evidence="1">Uncharacterized protein</fullName>
    </submittedName>
</protein>
<dbReference type="EMBL" id="MF467280">
    <property type="protein sequence ID" value="ATI21092.1"/>
    <property type="molecule type" value="Genomic_DNA"/>
</dbReference>
<dbReference type="RefSeq" id="YP_010085282.1">
    <property type="nucleotide sequence ID" value="NC_055228.1"/>
</dbReference>